<dbReference type="PANTHER" id="PTHR46777:SF5">
    <property type="entry name" value="WUSCHEL-RELATED HOMEOBOX 13"/>
    <property type="match status" value="1"/>
</dbReference>
<evidence type="ECO:0000313" key="6">
    <source>
        <dbReference type="EMBL" id="KAL0904900.1"/>
    </source>
</evidence>
<dbReference type="SUPFAM" id="SSF46689">
    <property type="entry name" value="Homeodomain-like"/>
    <property type="match status" value="1"/>
</dbReference>
<evidence type="ECO:0000256" key="2">
    <source>
        <dbReference type="PROSITE-ProRule" id="PRU00108"/>
    </source>
</evidence>
<dbReference type="SMART" id="SM00389">
    <property type="entry name" value="HOX"/>
    <property type="match status" value="1"/>
</dbReference>
<evidence type="ECO:0000313" key="7">
    <source>
        <dbReference type="Proteomes" id="UP001552299"/>
    </source>
</evidence>
<feature type="domain" description="Homeobox" evidence="5">
    <location>
        <begin position="95"/>
        <end position="160"/>
    </location>
</feature>
<dbReference type="InterPro" id="IPR009057">
    <property type="entry name" value="Homeodomain-like_sf"/>
</dbReference>
<keyword evidence="2 3" id="KW-0539">Nucleus</keyword>
<evidence type="ECO:0000259" key="5">
    <source>
        <dbReference type="PROSITE" id="PS50071"/>
    </source>
</evidence>
<dbReference type="PROSITE" id="PS50071">
    <property type="entry name" value="HOMEOBOX_2"/>
    <property type="match status" value="1"/>
</dbReference>
<dbReference type="AlphaFoldDB" id="A0ABD0TZ06"/>
<reference evidence="6 7" key="1">
    <citation type="journal article" date="2024" name="Plant Biotechnol. J.">
        <title>Dendrobium thyrsiflorum genome and its molecular insights into genes involved in important horticultural traits.</title>
        <authorList>
            <person name="Chen B."/>
            <person name="Wang J.Y."/>
            <person name="Zheng P.J."/>
            <person name="Li K.L."/>
            <person name="Liang Y.M."/>
            <person name="Chen X.F."/>
            <person name="Zhang C."/>
            <person name="Zhao X."/>
            <person name="He X."/>
            <person name="Zhang G.Q."/>
            <person name="Liu Z.J."/>
            <person name="Xu Q."/>
        </authorList>
    </citation>
    <scope>NUCLEOTIDE SEQUENCE [LARGE SCALE GENOMIC DNA]</scope>
    <source>
        <strain evidence="6">GZMU011</strain>
    </source>
</reference>
<keyword evidence="2 3" id="KW-0238">DNA-binding</keyword>
<evidence type="ECO:0000256" key="4">
    <source>
        <dbReference type="SAM" id="MobiDB-lite"/>
    </source>
</evidence>
<dbReference type="CDD" id="cd00086">
    <property type="entry name" value="homeodomain"/>
    <property type="match status" value="1"/>
</dbReference>
<feature type="compositionally biased region" description="Basic and acidic residues" evidence="4">
    <location>
        <begin position="201"/>
        <end position="215"/>
    </location>
</feature>
<protein>
    <recommendedName>
        <fullName evidence="5">Homeobox domain-containing protein</fullName>
    </recommendedName>
</protein>
<comment type="caution">
    <text evidence="6">The sequence shown here is derived from an EMBL/GenBank/DDBJ whole genome shotgun (WGS) entry which is preliminary data.</text>
</comment>
<dbReference type="GO" id="GO:0003677">
    <property type="term" value="F:DNA binding"/>
    <property type="evidence" value="ECO:0007669"/>
    <property type="project" value="UniProtKB-UniRule"/>
</dbReference>
<accession>A0ABD0TZ06</accession>
<keyword evidence="7" id="KW-1185">Reference proteome</keyword>
<dbReference type="PANTHER" id="PTHR46777">
    <property type="entry name" value="WUSCHEL-RELATED HOMEOBOX 13"/>
    <property type="match status" value="1"/>
</dbReference>
<organism evidence="6 7">
    <name type="scientific">Dendrobium thyrsiflorum</name>
    <name type="common">Pinecone-like raceme dendrobium</name>
    <name type="synonym">Orchid</name>
    <dbReference type="NCBI Taxonomy" id="117978"/>
    <lineage>
        <taxon>Eukaryota</taxon>
        <taxon>Viridiplantae</taxon>
        <taxon>Streptophyta</taxon>
        <taxon>Embryophyta</taxon>
        <taxon>Tracheophyta</taxon>
        <taxon>Spermatophyta</taxon>
        <taxon>Magnoliopsida</taxon>
        <taxon>Liliopsida</taxon>
        <taxon>Asparagales</taxon>
        <taxon>Orchidaceae</taxon>
        <taxon>Epidendroideae</taxon>
        <taxon>Malaxideae</taxon>
        <taxon>Dendrobiinae</taxon>
        <taxon>Dendrobium</taxon>
    </lineage>
</organism>
<dbReference type="Gene3D" id="1.10.10.60">
    <property type="entry name" value="Homeodomain-like"/>
    <property type="match status" value="1"/>
</dbReference>
<dbReference type="InterPro" id="IPR044559">
    <property type="entry name" value="WOX13-like"/>
</dbReference>
<evidence type="ECO:0000256" key="1">
    <source>
        <dbReference type="ARBA" id="ARBA00004123"/>
    </source>
</evidence>
<feature type="DNA-binding region" description="Homeobox" evidence="2">
    <location>
        <begin position="97"/>
        <end position="161"/>
    </location>
</feature>
<evidence type="ECO:0000256" key="3">
    <source>
        <dbReference type="RuleBase" id="RU000682"/>
    </source>
</evidence>
<name>A0ABD0TZ06_DENTH</name>
<dbReference type="GO" id="GO:0005634">
    <property type="term" value="C:nucleus"/>
    <property type="evidence" value="ECO:0007669"/>
    <property type="project" value="UniProtKB-SubCell"/>
</dbReference>
<dbReference type="EMBL" id="JANQDX010000019">
    <property type="protein sequence ID" value="KAL0904900.1"/>
    <property type="molecule type" value="Genomic_DNA"/>
</dbReference>
<proteinExistence type="predicted"/>
<comment type="subcellular location">
    <subcellularLocation>
        <location evidence="1 2 3">Nucleus</location>
    </subcellularLocation>
</comment>
<keyword evidence="2 3" id="KW-0371">Homeobox</keyword>
<dbReference type="Proteomes" id="UP001552299">
    <property type="component" value="Unassembled WGS sequence"/>
</dbReference>
<feature type="region of interest" description="Disordered" evidence="4">
    <location>
        <begin position="155"/>
        <end position="236"/>
    </location>
</feature>
<gene>
    <name evidence="6" type="ORF">M5K25_027062</name>
</gene>
<sequence length="236" mass="27230">MAWERGGSSNMNHGRIYEEERAMGDWQGILDGVLYMKVMTDEQIEVLRRQISIYATICEQLVVMHRTFTSRQEALAGMKFGTMLYNPSVSAEVPKVAARQRWIPTSMQLQILEDIFRQGHGTPSKQKIAEITSELAKHGHVTDVKVYNWFQNKRARSKKKQAAHPKSNTEPESEAEIESSGRKKTKVEEIHENEDPVQPEPNRREDEHSSNEIERALCTQEQMPYPSMWSLSFPRV</sequence>
<dbReference type="InterPro" id="IPR001356">
    <property type="entry name" value="HD"/>
</dbReference>
<dbReference type="Pfam" id="PF00046">
    <property type="entry name" value="Homeodomain"/>
    <property type="match status" value="1"/>
</dbReference>